<dbReference type="RefSeq" id="WP_088482320.1">
    <property type="nucleotide sequence ID" value="NZ_JBCNLH010000003.1"/>
</dbReference>
<comment type="caution">
    <text evidence="2">The sequence shown here is derived from an EMBL/GenBank/DDBJ whole genome shotgun (WGS) entry which is preliminary data.</text>
</comment>
<accession>A0A254NDT6</accession>
<dbReference type="Proteomes" id="UP000197446">
    <property type="component" value="Unassembled WGS sequence"/>
</dbReference>
<evidence type="ECO:0000256" key="1">
    <source>
        <dbReference type="SAM" id="MobiDB-lite"/>
    </source>
</evidence>
<feature type="region of interest" description="Disordered" evidence="1">
    <location>
        <begin position="200"/>
        <end position="249"/>
    </location>
</feature>
<gene>
    <name evidence="2" type="ORF">CDO81_06770</name>
</gene>
<dbReference type="InterPro" id="IPR008769">
    <property type="entry name" value="PhaF_PhaI"/>
</dbReference>
<dbReference type="AlphaFoldDB" id="A0A254NDT6"/>
<dbReference type="PANTHER" id="PTHR38664:SF1">
    <property type="entry name" value="SLR0058 PROTEIN"/>
    <property type="match status" value="1"/>
</dbReference>
<dbReference type="PANTHER" id="PTHR38664">
    <property type="entry name" value="SLR0058 PROTEIN"/>
    <property type="match status" value="1"/>
</dbReference>
<evidence type="ECO:0000313" key="3">
    <source>
        <dbReference type="Proteomes" id="UP000197446"/>
    </source>
</evidence>
<proteinExistence type="predicted"/>
<organism evidence="2 3">
    <name type="scientific">Roseateles puraquae</name>
    <dbReference type="NCBI Taxonomy" id="431059"/>
    <lineage>
        <taxon>Bacteria</taxon>
        <taxon>Pseudomonadati</taxon>
        <taxon>Pseudomonadota</taxon>
        <taxon>Betaproteobacteria</taxon>
        <taxon>Burkholderiales</taxon>
        <taxon>Sphaerotilaceae</taxon>
        <taxon>Roseateles</taxon>
    </lineage>
</organism>
<dbReference type="EMBL" id="NISI01000001">
    <property type="protein sequence ID" value="OWR06119.1"/>
    <property type="molecule type" value="Genomic_DNA"/>
</dbReference>
<dbReference type="OrthoDB" id="5801582at2"/>
<evidence type="ECO:0000313" key="2">
    <source>
        <dbReference type="EMBL" id="OWR06119.1"/>
    </source>
</evidence>
<sequence length="249" mass="24960">MVKKLQKMADKKKAAAATPFPAGLLDSDMAKNVKDSAQQIWAAGLASFAKAQGEGSKVFEALVSEGLKLQKKTQSAAEEKLSAVASKVSGMAGDVGSKAGQHWDKLETIFEQRVAKALKSLGVPSAGDVESLIKRIDALAVSAGLKKATPAKAAKKAVVKKAAAVKKAVAKKAPAAKKAVVKAAAPVKAAVKTAAKTVAKKAAPAKKAPAAKAAATPAKKAAPAKKAPAAKKVAAPAPAPAAAEKPAQA</sequence>
<protein>
    <submittedName>
        <fullName evidence="2">Poly granule associated protein</fullName>
    </submittedName>
</protein>
<name>A0A254NDT6_9BURK</name>
<keyword evidence="3" id="KW-1185">Reference proteome</keyword>
<dbReference type="Pfam" id="PF05597">
    <property type="entry name" value="Phasin"/>
    <property type="match status" value="1"/>
</dbReference>
<reference evidence="2 3" key="1">
    <citation type="journal article" date="2007" name="Int. J. Syst. Evol. Microbiol.">
        <title>Description of Pelomonas aquatica sp. nov. and Pelomonas puraquae sp. nov., isolated from industrial and haemodialysis water.</title>
        <authorList>
            <person name="Gomila M."/>
            <person name="Bowien B."/>
            <person name="Falsen E."/>
            <person name="Moore E.R."/>
            <person name="Lalucat J."/>
        </authorList>
    </citation>
    <scope>NUCLEOTIDE SEQUENCE [LARGE SCALE GENOMIC DNA]</scope>
    <source>
        <strain evidence="2 3">CCUG 52769</strain>
    </source>
</reference>